<evidence type="ECO:0000256" key="1">
    <source>
        <dbReference type="ARBA" id="ARBA00022741"/>
    </source>
</evidence>
<dbReference type="InterPro" id="IPR024432">
    <property type="entry name" value="Put_RecE_PDDEXK-like_dom"/>
</dbReference>
<keyword evidence="2" id="KW-0378">Hydrolase</keyword>
<dbReference type="Gene3D" id="3.90.320.10">
    <property type="match status" value="1"/>
</dbReference>
<comment type="caution">
    <text evidence="5">The sequence shown here is derived from an EMBL/GenBank/DDBJ whole genome shotgun (WGS) entry which is preliminary data.</text>
</comment>
<evidence type="ECO:0000256" key="3">
    <source>
        <dbReference type="ARBA" id="ARBA00022840"/>
    </source>
</evidence>
<dbReference type="EMBL" id="JAVLAM010000001">
    <property type="protein sequence ID" value="MDT7014670.1"/>
    <property type="molecule type" value="Genomic_DNA"/>
</dbReference>
<reference evidence="5" key="1">
    <citation type="submission" date="2023-08" db="EMBL/GenBank/DDBJ databases">
        <authorList>
            <person name="Page C.A."/>
            <person name="Perez-Diaz I.M."/>
        </authorList>
    </citation>
    <scope>NUCLEOTIDE SEQUENCE</scope>
    <source>
        <strain evidence="5">3.8.38</strain>
    </source>
</reference>
<dbReference type="RefSeq" id="WP_313845277.1">
    <property type="nucleotide sequence ID" value="NZ_JAVLAM010000001.1"/>
</dbReference>
<dbReference type="GO" id="GO:0004386">
    <property type="term" value="F:helicase activity"/>
    <property type="evidence" value="ECO:0007669"/>
    <property type="project" value="UniProtKB-KW"/>
</dbReference>
<evidence type="ECO:0000313" key="5">
    <source>
        <dbReference type="EMBL" id="MDT7014670.1"/>
    </source>
</evidence>
<dbReference type="InterPro" id="IPR016974">
    <property type="entry name" value="Uncharacterised_phage-assoc"/>
</dbReference>
<evidence type="ECO:0000256" key="2">
    <source>
        <dbReference type="ARBA" id="ARBA00022806"/>
    </source>
</evidence>
<evidence type="ECO:0000313" key="6">
    <source>
        <dbReference type="Proteomes" id="UP001254075"/>
    </source>
</evidence>
<dbReference type="Proteomes" id="UP001254075">
    <property type="component" value="Unassembled WGS sequence"/>
</dbReference>
<dbReference type="AlphaFoldDB" id="A0AAW8W718"/>
<sequence length="283" mass="32534">MQVAPSKRTSSQTGTEFALSSTNYYSMEANENYFSPTWFKKFVACEAEALAELKGDWKPQRDPTALLVGNYLHSYFESPASHKRFVEAHKDVMLSTRGKTKGQLKAPYKVAENMIKTLDSDATFRALYQGAKESIVTGTIDGIDWMGKLDCLNLERGIFLDLKTTQNLHKRVWDTRTRRYVPFVYAYDYQLQMAVYQELVRQQYGVLCTPYIVAVTKQDPPDKAVISIPQDRLDDAMWRVKDQEHRFKSIIDGQEEPERCETCDYCRSTKVLGDIIDADELID</sequence>
<name>A0AAW8W718_9LACO</name>
<keyword evidence="1" id="KW-0547">Nucleotide-binding</keyword>
<accession>A0AAW8W718</accession>
<dbReference type="GO" id="GO:0005524">
    <property type="term" value="F:ATP binding"/>
    <property type="evidence" value="ECO:0007669"/>
    <property type="project" value="UniProtKB-KW"/>
</dbReference>
<feature type="domain" description="Putative exodeoxyribonuclease 8 PDDEXK-like" evidence="4">
    <location>
        <begin position="35"/>
        <end position="269"/>
    </location>
</feature>
<keyword evidence="2" id="KW-0347">Helicase</keyword>
<dbReference type="PIRSF" id="PIRSF031475">
    <property type="entry name" value="UCP031475"/>
    <property type="match status" value="1"/>
</dbReference>
<evidence type="ECO:0000259" key="4">
    <source>
        <dbReference type="Pfam" id="PF12684"/>
    </source>
</evidence>
<proteinExistence type="predicted"/>
<organism evidence="5 6">
    <name type="scientific">Levilactobacillus namurensis</name>
    <dbReference type="NCBI Taxonomy" id="380393"/>
    <lineage>
        <taxon>Bacteria</taxon>
        <taxon>Bacillati</taxon>
        <taxon>Bacillota</taxon>
        <taxon>Bacilli</taxon>
        <taxon>Lactobacillales</taxon>
        <taxon>Lactobacillaceae</taxon>
        <taxon>Levilactobacillus</taxon>
    </lineage>
</organism>
<gene>
    <name evidence="5" type="ORF">RI532_09675</name>
</gene>
<dbReference type="Pfam" id="PF12684">
    <property type="entry name" value="DUF3799"/>
    <property type="match status" value="1"/>
</dbReference>
<keyword evidence="3" id="KW-0067">ATP-binding</keyword>
<dbReference type="InterPro" id="IPR011604">
    <property type="entry name" value="PDDEXK-like_dom_sf"/>
</dbReference>
<protein>
    <submittedName>
        <fullName evidence="5">PD-(D/E)XK nuclease-like domain-containing protein</fullName>
    </submittedName>
</protein>